<dbReference type="EMBL" id="NFLC01000002">
    <property type="protein sequence ID" value="OUQ11628.1"/>
    <property type="molecule type" value="Genomic_DNA"/>
</dbReference>
<dbReference type="RefSeq" id="WP_047242186.1">
    <property type="nucleotide sequence ID" value="NZ_CP010060.1"/>
</dbReference>
<proteinExistence type="predicted"/>
<dbReference type="Gene3D" id="1.10.340.30">
    <property type="entry name" value="Hypothetical protein, domain 2"/>
    <property type="match status" value="1"/>
</dbReference>
<keyword evidence="1" id="KW-0479">Metal-binding</keyword>
<dbReference type="PANTHER" id="PTHR30037">
    <property type="entry name" value="DNA-3-METHYLADENINE GLYCOSYLASE 1"/>
    <property type="match status" value="1"/>
</dbReference>
<reference evidence="3" key="2">
    <citation type="journal article" date="2018" name="BMC Genomics">
        <title>Whole genome sequencing and function prediction of 133 gut anaerobes isolated from chicken caecum in pure cultures.</title>
        <authorList>
            <person name="Medvecky M."/>
            <person name="Cejkova D."/>
            <person name="Polansky O."/>
            <person name="Karasova D."/>
            <person name="Kubasova T."/>
            <person name="Cizek A."/>
            <person name="Rychlik I."/>
        </authorList>
    </citation>
    <scope>NUCLEOTIDE SEQUENCE</scope>
    <source>
        <strain evidence="3">An144</strain>
    </source>
</reference>
<dbReference type="PANTHER" id="PTHR30037:SF4">
    <property type="entry name" value="DNA-3-METHYLADENINE GLYCOSYLASE I"/>
    <property type="match status" value="1"/>
</dbReference>
<dbReference type="EMBL" id="JAXOGL010000002">
    <property type="protein sequence ID" value="MDZ5597002.1"/>
    <property type="molecule type" value="Genomic_DNA"/>
</dbReference>
<dbReference type="Proteomes" id="UP000196074">
    <property type="component" value="Unassembled WGS sequence"/>
</dbReference>
<keyword evidence="2" id="KW-0378">Hydrolase</keyword>
<gene>
    <name evidence="3" type="ORF">B5E88_01850</name>
    <name evidence="2" type="ORF">U1294_02015</name>
</gene>
<name>A0A1Y4R235_9ENTE</name>
<keyword evidence="2" id="KW-0326">Glycosidase</keyword>
<comment type="caution">
    <text evidence="3">The sequence shown here is derived from an EMBL/GenBank/DDBJ whole genome shotgun (WGS) entry which is preliminary data.</text>
</comment>
<evidence type="ECO:0000313" key="3">
    <source>
        <dbReference type="EMBL" id="OUQ11628.1"/>
    </source>
</evidence>
<dbReference type="InterPro" id="IPR005019">
    <property type="entry name" value="Adenine_glyco"/>
</dbReference>
<sequence length="192" mass="22164">MEKCSWALQSPQMQDYHDKRWGRACHDERLLFEYLVLEMMQAGLSWAIVLKKQAGFRRAFDDFDVQKIATYNEEKIAALCQNPAIIRNRMKIQAVISNAQAFLALQATFGSFDAYIWSFTDYQVIHHQWHNEAEIPSQDALSQKISKDLKKRGFHFVGPTIIYSYLQAIGVINDHLLSCPCYDEILAASQVK</sequence>
<evidence type="ECO:0000313" key="2">
    <source>
        <dbReference type="EMBL" id="MDZ5597002.1"/>
    </source>
</evidence>
<reference evidence="4" key="1">
    <citation type="submission" date="2017-04" db="EMBL/GenBank/DDBJ databases">
        <title>Function of individual gut microbiota members based on whole genome sequencing of pure cultures obtained from chicken caecum.</title>
        <authorList>
            <person name="Medvecky M."/>
            <person name="Cejkova D."/>
            <person name="Polansky O."/>
            <person name="Karasova D."/>
            <person name="Kubasova T."/>
            <person name="Cizek A."/>
            <person name="Rychlik I."/>
        </authorList>
    </citation>
    <scope>NUCLEOTIDE SEQUENCE [LARGE SCALE GENOMIC DNA]</scope>
    <source>
        <strain evidence="4">An144</strain>
    </source>
</reference>
<dbReference type="AlphaFoldDB" id="A0A1Y4R235"/>
<protein>
    <submittedName>
        <fullName evidence="3">3-methyladenine DNA glycosylase</fullName>
    </submittedName>
    <submittedName>
        <fullName evidence="2">DNA-3-methyladenine glycosylase I</fullName>
        <ecNumber evidence="2">3.2.2.20</ecNumber>
    </submittedName>
</protein>
<dbReference type="EC" id="3.2.2.20" evidence="2"/>
<evidence type="ECO:0000313" key="4">
    <source>
        <dbReference type="Proteomes" id="UP000196074"/>
    </source>
</evidence>
<dbReference type="InterPro" id="IPR011257">
    <property type="entry name" value="DNA_glycosylase"/>
</dbReference>
<dbReference type="GO" id="GO:0008725">
    <property type="term" value="F:DNA-3-methyladenine glycosylase activity"/>
    <property type="evidence" value="ECO:0007669"/>
    <property type="project" value="UniProtKB-EC"/>
</dbReference>
<feature type="binding site" evidence="1">
    <location>
        <position position="17"/>
    </location>
    <ligand>
        <name>Zn(2+)</name>
        <dbReference type="ChEBI" id="CHEBI:29105"/>
    </ligand>
</feature>
<organism evidence="3 4">
    <name type="scientific">Enterococcus cecorum</name>
    <dbReference type="NCBI Taxonomy" id="44008"/>
    <lineage>
        <taxon>Bacteria</taxon>
        <taxon>Bacillati</taxon>
        <taxon>Bacillota</taxon>
        <taxon>Bacilli</taxon>
        <taxon>Lactobacillales</taxon>
        <taxon>Enterococcaceae</taxon>
        <taxon>Enterococcus</taxon>
    </lineage>
</organism>
<feature type="binding site" evidence="1">
    <location>
        <position position="4"/>
    </location>
    <ligand>
        <name>Zn(2+)</name>
        <dbReference type="ChEBI" id="CHEBI:29105"/>
    </ligand>
</feature>
<dbReference type="GO" id="GO:0046872">
    <property type="term" value="F:metal ion binding"/>
    <property type="evidence" value="ECO:0007669"/>
    <property type="project" value="UniProtKB-KW"/>
</dbReference>
<reference evidence="2" key="3">
    <citation type="submission" date="2023-12" db="EMBL/GenBank/DDBJ databases">
        <title>Molecular genomic analyses of Enterococcus cecorum from sepsis oubreaks in broilers.</title>
        <authorList>
            <person name="Rhoads D."/>
            <person name="Alrubaye A."/>
        </authorList>
    </citation>
    <scope>NUCLEOTIDE SEQUENCE</scope>
    <source>
        <strain evidence="2">1755</strain>
    </source>
</reference>
<accession>A0A1Y4R235</accession>
<dbReference type="Proteomes" id="UP001290582">
    <property type="component" value="Unassembled WGS sequence"/>
</dbReference>
<dbReference type="Pfam" id="PF03352">
    <property type="entry name" value="Adenine_glyco"/>
    <property type="match status" value="1"/>
</dbReference>
<feature type="binding site" evidence="1">
    <location>
        <position position="175"/>
    </location>
    <ligand>
        <name>Zn(2+)</name>
        <dbReference type="ChEBI" id="CHEBI:29105"/>
    </ligand>
</feature>
<dbReference type="SUPFAM" id="SSF48150">
    <property type="entry name" value="DNA-glycosylase"/>
    <property type="match status" value="1"/>
</dbReference>
<dbReference type="GO" id="GO:0006284">
    <property type="term" value="P:base-excision repair"/>
    <property type="evidence" value="ECO:0007669"/>
    <property type="project" value="InterPro"/>
</dbReference>
<dbReference type="InterPro" id="IPR052891">
    <property type="entry name" value="DNA-3mA_glycosylase"/>
</dbReference>
<keyword evidence="1" id="KW-0862">Zinc</keyword>
<feature type="binding site" evidence="1">
    <location>
        <position position="179"/>
    </location>
    <ligand>
        <name>Zn(2+)</name>
        <dbReference type="ChEBI" id="CHEBI:29105"/>
    </ligand>
</feature>
<evidence type="ECO:0000256" key="1">
    <source>
        <dbReference type="PIRSR" id="PIRSR605019-1"/>
    </source>
</evidence>